<gene>
    <name evidence="2" type="ORF">HannXRQ_Chr14g0437651</name>
    <name evidence="1" type="ORF">HanXRQr2_Chr14g0637921</name>
</gene>
<evidence type="ECO:0000313" key="2">
    <source>
        <dbReference type="EMBL" id="OTF97714.1"/>
    </source>
</evidence>
<dbReference type="InParanoid" id="A0A251SFT0"/>
<dbReference type="Proteomes" id="UP000215914">
    <property type="component" value="Chromosome 14"/>
</dbReference>
<accession>A0A251SFT0</accession>
<proteinExistence type="predicted"/>
<evidence type="ECO:0000313" key="1">
    <source>
        <dbReference type="EMBL" id="KAF5768569.1"/>
    </source>
</evidence>
<keyword evidence="3" id="KW-1185">Reference proteome</keyword>
<dbReference type="Gramene" id="mRNA:HanXRQr2_Chr14g0637921">
    <property type="protein sequence ID" value="mRNA:HanXRQr2_Chr14g0637921"/>
    <property type="gene ID" value="HanXRQr2_Chr14g0637921"/>
</dbReference>
<sequence length="55" mass="6791">MRGRTKICRLWTCMRKIQWARNIWSEDKAHGKFWSRGNYIWAWVWIAKLRPVVIS</sequence>
<dbReference type="AlphaFoldDB" id="A0A251SFT0"/>
<reference evidence="1" key="3">
    <citation type="submission" date="2020-06" db="EMBL/GenBank/DDBJ databases">
        <title>Helianthus annuus Genome sequencing and assembly Release 2.</title>
        <authorList>
            <person name="Gouzy J."/>
            <person name="Langlade N."/>
            <person name="Munos S."/>
        </authorList>
    </citation>
    <scope>NUCLEOTIDE SEQUENCE</scope>
    <source>
        <tissue evidence="1">Leaves</tissue>
    </source>
</reference>
<evidence type="ECO:0000313" key="3">
    <source>
        <dbReference type="Proteomes" id="UP000215914"/>
    </source>
</evidence>
<dbReference type="EMBL" id="MNCJ02000329">
    <property type="protein sequence ID" value="KAF5768569.1"/>
    <property type="molecule type" value="Genomic_DNA"/>
</dbReference>
<organism evidence="2 3">
    <name type="scientific">Helianthus annuus</name>
    <name type="common">Common sunflower</name>
    <dbReference type="NCBI Taxonomy" id="4232"/>
    <lineage>
        <taxon>Eukaryota</taxon>
        <taxon>Viridiplantae</taxon>
        <taxon>Streptophyta</taxon>
        <taxon>Embryophyta</taxon>
        <taxon>Tracheophyta</taxon>
        <taxon>Spermatophyta</taxon>
        <taxon>Magnoliopsida</taxon>
        <taxon>eudicotyledons</taxon>
        <taxon>Gunneridae</taxon>
        <taxon>Pentapetalae</taxon>
        <taxon>asterids</taxon>
        <taxon>campanulids</taxon>
        <taxon>Asterales</taxon>
        <taxon>Asteraceae</taxon>
        <taxon>Asteroideae</taxon>
        <taxon>Heliantheae alliance</taxon>
        <taxon>Heliantheae</taxon>
        <taxon>Helianthus</taxon>
    </lineage>
</organism>
<dbReference type="EMBL" id="CM007903">
    <property type="protein sequence ID" value="OTF97714.1"/>
    <property type="molecule type" value="Genomic_DNA"/>
</dbReference>
<name>A0A251SFT0_HELAN</name>
<protein>
    <submittedName>
        <fullName evidence="2">Uncharacterized protein</fullName>
    </submittedName>
</protein>
<reference evidence="1 3" key="1">
    <citation type="journal article" date="2017" name="Nature">
        <title>The sunflower genome provides insights into oil metabolism, flowering and Asterid evolution.</title>
        <authorList>
            <person name="Badouin H."/>
            <person name="Gouzy J."/>
            <person name="Grassa C.J."/>
            <person name="Murat F."/>
            <person name="Staton S.E."/>
            <person name="Cottret L."/>
            <person name="Lelandais-Briere C."/>
            <person name="Owens G.L."/>
            <person name="Carrere S."/>
            <person name="Mayjonade B."/>
            <person name="Legrand L."/>
            <person name="Gill N."/>
            <person name="Kane N.C."/>
            <person name="Bowers J.E."/>
            <person name="Hubner S."/>
            <person name="Bellec A."/>
            <person name="Berard A."/>
            <person name="Berges H."/>
            <person name="Blanchet N."/>
            <person name="Boniface M.C."/>
            <person name="Brunel D."/>
            <person name="Catrice O."/>
            <person name="Chaidir N."/>
            <person name="Claudel C."/>
            <person name="Donnadieu C."/>
            <person name="Faraut T."/>
            <person name="Fievet G."/>
            <person name="Helmstetter N."/>
            <person name="King M."/>
            <person name="Knapp S.J."/>
            <person name="Lai Z."/>
            <person name="Le Paslier M.C."/>
            <person name="Lippi Y."/>
            <person name="Lorenzon L."/>
            <person name="Mandel J.R."/>
            <person name="Marage G."/>
            <person name="Marchand G."/>
            <person name="Marquand E."/>
            <person name="Bret-Mestries E."/>
            <person name="Morien E."/>
            <person name="Nambeesan S."/>
            <person name="Nguyen T."/>
            <person name="Pegot-Espagnet P."/>
            <person name="Pouilly N."/>
            <person name="Raftis F."/>
            <person name="Sallet E."/>
            <person name="Schiex T."/>
            <person name="Thomas J."/>
            <person name="Vandecasteele C."/>
            <person name="Vares D."/>
            <person name="Vear F."/>
            <person name="Vautrin S."/>
            <person name="Crespi M."/>
            <person name="Mangin B."/>
            <person name="Burke J.M."/>
            <person name="Salse J."/>
            <person name="Munos S."/>
            <person name="Vincourt P."/>
            <person name="Rieseberg L.H."/>
            <person name="Langlade N.B."/>
        </authorList>
    </citation>
    <scope>NUCLEOTIDE SEQUENCE [LARGE SCALE GENOMIC DNA]</scope>
    <source>
        <strain evidence="3">cv. SF193</strain>
        <tissue evidence="1">Leaves</tissue>
    </source>
</reference>
<reference evidence="2" key="2">
    <citation type="submission" date="2017-02" db="EMBL/GenBank/DDBJ databases">
        <title>Sunflower complete genome.</title>
        <authorList>
            <person name="Langlade N."/>
            <person name="Munos S."/>
        </authorList>
    </citation>
    <scope>NUCLEOTIDE SEQUENCE [LARGE SCALE GENOMIC DNA]</scope>
    <source>
        <tissue evidence="2">Leaves</tissue>
    </source>
</reference>